<protein>
    <recommendedName>
        <fullName evidence="3">Myc-type, basic helix-loop-helix (BHLH) domain-containing protein</fullName>
    </recommendedName>
</protein>
<dbReference type="InterPro" id="IPR044549">
    <property type="entry name" value="bHLH_AtIBH1-like"/>
</dbReference>
<dbReference type="CDD" id="cd11444">
    <property type="entry name" value="bHLH_AtIBH1_like"/>
    <property type="match status" value="1"/>
</dbReference>
<dbReference type="Proteomes" id="UP000245207">
    <property type="component" value="Unassembled WGS sequence"/>
</dbReference>
<evidence type="ECO:0000313" key="2">
    <source>
        <dbReference type="Proteomes" id="UP000245207"/>
    </source>
</evidence>
<comment type="caution">
    <text evidence="1">The sequence shown here is derived from an EMBL/GenBank/DDBJ whole genome shotgun (WGS) entry which is preliminary data.</text>
</comment>
<dbReference type="AlphaFoldDB" id="A0A2U1NGA3"/>
<reference evidence="1 2" key="1">
    <citation type="journal article" date="2018" name="Mol. Plant">
        <title>The genome of Artemisia annua provides insight into the evolution of Asteraceae family and artemisinin biosynthesis.</title>
        <authorList>
            <person name="Shen Q."/>
            <person name="Zhang L."/>
            <person name="Liao Z."/>
            <person name="Wang S."/>
            <person name="Yan T."/>
            <person name="Shi P."/>
            <person name="Liu M."/>
            <person name="Fu X."/>
            <person name="Pan Q."/>
            <person name="Wang Y."/>
            <person name="Lv Z."/>
            <person name="Lu X."/>
            <person name="Zhang F."/>
            <person name="Jiang W."/>
            <person name="Ma Y."/>
            <person name="Chen M."/>
            <person name="Hao X."/>
            <person name="Li L."/>
            <person name="Tang Y."/>
            <person name="Lv G."/>
            <person name="Zhou Y."/>
            <person name="Sun X."/>
            <person name="Brodelius P.E."/>
            <person name="Rose J.K.C."/>
            <person name="Tang K."/>
        </authorList>
    </citation>
    <scope>NUCLEOTIDE SEQUENCE [LARGE SCALE GENOMIC DNA]</scope>
    <source>
        <strain evidence="2">cv. Huhao1</strain>
        <tissue evidence="1">Leaf</tissue>
    </source>
</reference>
<organism evidence="1 2">
    <name type="scientific">Artemisia annua</name>
    <name type="common">Sweet wormwood</name>
    <dbReference type="NCBI Taxonomy" id="35608"/>
    <lineage>
        <taxon>Eukaryota</taxon>
        <taxon>Viridiplantae</taxon>
        <taxon>Streptophyta</taxon>
        <taxon>Embryophyta</taxon>
        <taxon>Tracheophyta</taxon>
        <taxon>Spermatophyta</taxon>
        <taxon>Magnoliopsida</taxon>
        <taxon>eudicotyledons</taxon>
        <taxon>Gunneridae</taxon>
        <taxon>Pentapetalae</taxon>
        <taxon>asterids</taxon>
        <taxon>campanulids</taxon>
        <taxon>Asterales</taxon>
        <taxon>Asteraceae</taxon>
        <taxon>Asteroideae</taxon>
        <taxon>Anthemideae</taxon>
        <taxon>Artemisiinae</taxon>
        <taxon>Artemisia</taxon>
    </lineage>
</organism>
<dbReference type="GO" id="GO:0006355">
    <property type="term" value="P:regulation of DNA-templated transcription"/>
    <property type="evidence" value="ECO:0007669"/>
    <property type="project" value="InterPro"/>
</dbReference>
<proteinExistence type="predicted"/>
<accession>A0A2U1NGA3</accession>
<evidence type="ECO:0000313" key="1">
    <source>
        <dbReference type="EMBL" id="PWA72486.1"/>
    </source>
</evidence>
<dbReference type="EMBL" id="PKPP01002897">
    <property type="protein sequence ID" value="PWA72486.1"/>
    <property type="molecule type" value="Genomic_DNA"/>
</dbReference>
<keyword evidence="2" id="KW-1185">Reference proteome</keyword>
<sequence>MGIWKRGVVVRRTCYGRKKGLNSRHHGRSIERKLRQLQRLIPGGRAADTEALFQKIAIYIFLLESRVKADRSGTPSP</sequence>
<evidence type="ECO:0008006" key="3">
    <source>
        <dbReference type="Google" id="ProtNLM"/>
    </source>
</evidence>
<gene>
    <name evidence="1" type="ORF">CTI12_AA270080</name>
</gene>
<dbReference type="OrthoDB" id="1363133at2759"/>
<name>A0A2U1NGA3_ARTAN</name>